<name>A0A2A7MFS9_9CLOT</name>
<reference evidence="2 3" key="1">
    <citation type="submission" date="2017-10" db="EMBL/GenBank/DDBJ databases">
        <title>Effective Description of Clostridium neonatale sp. nov. linked to necrotizing enterocolitis in neonates and a clarification of species assignable to the genus Clostridium (Prazmowski 1880) emend. Lawson and Rainey 2016.</title>
        <authorList>
            <person name="Bernard K."/>
            <person name="Burdz T."/>
            <person name="Wiebe D."/>
            <person name="Balcewich B."/>
            <person name="Alfa M."/>
            <person name="Bernier A.-M."/>
        </authorList>
    </citation>
    <scope>NUCLEOTIDE SEQUENCE [LARGE SCALE GENOMIC DNA]</scope>
    <source>
        <strain evidence="2 3">LCDC99A005</strain>
    </source>
</reference>
<dbReference type="EMBL" id="PDCJ01000001">
    <property type="protein sequence ID" value="PEG30191.1"/>
    <property type="molecule type" value="Genomic_DNA"/>
</dbReference>
<organism evidence="2 3">
    <name type="scientific">Clostridium neonatale</name>
    <dbReference type="NCBI Taxonomy" id="137838"/>
    <lineage>
        <taxon>Bacteria</taxon>
        <taxon>Bacillati</taxon>
        <taxon>Bacillota</taxon>
        <taxon>Clostridia</taxon>
        <taxon>Eubacteriales</taxon>
        <taxon>Clostridiaceae</taxon>
        <taxon>Clostridium</taxon>
    </lineage>
</organism>
<keyword evidence="1" id="KW-1133">Transmembrane helix</keyword>
<keyword evidence="1" id="KW-0472">Membrane</keyword>
<proteinExistence type="predicted"/>
<evidence type="ECO:0000313" key="2">
    <source>
        <dbReference type="EMBL" id="PEG30191.1"/>
    </source>
</evidence>
<protein>
    <submittedName>
        <fullName evidence="2">ABC transporter permease</fullName>
    </submittedName>
</protein>
<feature type="transmembrane region" description="Helical" evidence="1">
    <location>
        <begin position="105"/>
        <end position="128"/>
    </location>
</feature>
<feature type="transmembrane region" description="Helical" evidence="1">
    <location>
        <begin position="193"/>
        <end position="217"/>
    </location>
</feature>
<dbReference type="Proteomes" id="UP000220840">
    <property type="component" value="Unassembled WGS sequence"/>
</dbReference>
<feature type="transmembrane region" description="Helical" evidence="1">
    <location>
        <begin position="237"/>
        <end position="263"/>
    </location>
</feature>
<keyword evidence="3" id="KW-1185">Reference proteome</keyword>
<dbReference type="STRING" id="137838.GCA_001458595_01477"/>
<feature type="transmembrane region" description="Helical" evidence="1">
    <location>
        <begin position="56"/>
        <end position="75"/>
    </location>
</feature>
<evidence type="ECO:0000256" key="1">
    <source>
        <dbReference type="SAM" id="Phobius"/>
    </source>
</evidence>
<feature type="transmembrane region" description="Helical" evidence="1">
    <location>
        <begin position="16"/>
        <end position="36"/>
    </location>
</feature>
<gene>
    <name evidence="2" type="ORF">CQ394_00210</name>
</gene>
<evidence type="ECO:0000313" key="3">
    <source>
        <dbReference type="Proteomes" id="UP000220840"/>
    </source>
</evidence>
<sequence>MLGKLLKYEFKATSRILLPLYGALLIFAFIVKIFIGTKLDGVNMDFLGGIPAVVSIFTYGATMAAVFIVTIFIIIQRFYKNLLGDEGYLMNTLPVSTTSNISSKLISAIIWSLVSIFVAILSIIIMMYNREAFGNFFSIIPEAFSKAYSEFGRLLILVGIEFLVAGLLQLALNITLIYTSISIGHLLPKMKILGSFGAFIVLNIIMNTIFSSIMLLIPNSFSEYMSLVFQSNMTALVHLIGLGAAFINALWFTIFFLITRYILKNKLNLE</sequence>
<accession>A0A2A7MFS9</accession>
<feature type="transmembrane region" description="Helical" evidence="1">
    <location>
        <begin position="154"/>
        <end position="181"/>
    </location>
</feature>
<comment type="caution">
    <text evidence="2">The sequence shown here is derived from an EMBL/GenBank/DDBJ whole genome shotgun (WGS) entry which is preliminary data.</text>
</comment>
<dbReference type="OrthoDB" id="9816138at2"/>
<dbReference type="AlphaFoldDB" id="A0A2A7MFS9"/>
<dbReference type="RefSeq" id="WP_058294366.1">
    <property type="nucleotide sequence ID" value="NZ_CAMRXB010000037.1"/>
</dbReference>
<keyword evidence="1" id="KW-0812">Transmembrane</keyword>